<keyword evidence="2" id="KW-1185">Reference proteome</keyword>
<comment type="caution">
    <text evidence="1">The sequence shown here is derived from an EMBL/GenBank/DDBJ whole genome shotgun (WGS) entry which is preliminary data.</text>
</comment>
<organism evidence="1 2">
    <name type="scientific">Elysia crispata</name>
    <name type="common">lettuce slug</name>
    <dbReference type="NCBI Taxonomy" id="231223"/>
    <lineage>
        <taxon>Eukaryota</taxon>
        <taxon>Metazoa</taxon>
        <taxon>Spiralia</taxon>
        <taxon>Lophotrochozoa</taxon>
        <taxon>Mollusca</taxon>
        <taxon>Gastropoda</taxon>
        <taxon>Heterobranchia</taxon>
        <taxon>Euthyneura</taxon>
        <taxon>Panpulmonata</taxon>
        <taxon>Sacoglossa</taxon>
        <taxon>Placobranchoidea</taxon>
        <taxon>Plakobranchidae</taxon>
        <taxon>Elysia</taxon>
    </lineage>
</organism>
<gene>
    <name evidence="1" type="ORF">RRG08_002917</name>
</gene>
<dbReference type="EMBL" id="JAWDGP010001468">
    <property type="protein sequence ID" value="KAK3791561.1"/>
    <property type="molecule type" value="Genomic_DNA"/>
</dbReference>
<evidence type="ECO:0000313" key="1">
    <source>
        <dbReference type="EMBL" id="KAK3791561.1"/>
    </source>
</evidence>
<name>A0AAE1AQN8_9GAST</name>
<evidence type="ECO:0000313" key="2">
    <source>
        <dbReference type="Proteomes" id="UP001283361"/>
    </source>
</evidence>
<accession>A0AAE1AQN8</accession>
<sequence length="98" mass="11347">MPVRSITGQVERTYISNKTNDQIARRAIEHWTCLRPIETKGTFSPAIHPPLHRGAYLDLEYHGTSLDDLRRATLPYFLGVWESTDCNIEEYIIHIAKH</sequence>
<reference evidence="1" key="1">
    <citation type="journal article" date="2023" name="G3 (Bethesda)">
        <title>A reference genome for the long-term kleptoplast-retaining sea slug Elysia crispata morphotype clarki.</title>
        <authorList>
            <person name="Eastman K.E."/>
            <person name="Pendleton A.L."/>
            <person name="Shaikh M.A."/>
            <person name="Suttiyut T."/>
            <person name="Ogas R."/>
            <person name="Tomko P."/>
            <person name="Gavelis G."/>
            <person name="Widhalm J.R."/>
            <person name="Wisecaver J.H."/>
        </authorList>
    </citation>
    <scope>NUCLEOTIDE SEQUENCE</scope>
    <source>
        <strain evidence="1">ECLA1</strain>
    </source>
</reference>
<protein>
    <submittedName>
        <fullName evidence="1">Uncharacterized protein</fullName>
    </submittedName>
</protein>
<proteinExistence type="predicted"/>
<dbReference type="Proteomes" id="UP001283361">
    <property type="component" value="Unassembled WGS sequence"/>
</dbReference>
<dbReference type="AlphaFoldDB" id="A0AAE1AQN8"/>